<dbReference type="RefSeq" id="WP_088855796.1">
    <property type="nucleotide sequence ID" value="NZ_CP015103.1"/>
</dbReference>
<evidence type="ECO:0000313" key="2">
    <source>
        <dbReference type="Proteomes" id="UP000250125"/>
    </source>
</evidence>
<dbReference type="Proteomes" id="UP000250125">
    <property type="component" value="Chromosome"/>
</dbReference>
<organism evidence="1 2">
    <name type="scientific">Thermococcus siculi</name>
    <dbReference type="NCBI Taxonomy" id="72803"/>
    <lineage>
        <taxon>Archaea</taxon>
        <taxon>Methanobacteriati</taxon>
        <taxon>Methanobacteriota</taxon>
        <taxon>Thermococci</taxon>
        <taxon>Thermococcales</taxon>
        <taxon>Thermococcaceae</taxon>
        <taxon>Thermococcus</taxon>
    </lineage>
</organism>
<sequence>MDELEFCVKSLTYPLGMLLEGKERRAGNTVRITRDAITLPRIPFAALCYLTGIALFDSLDLVDKKRLGNDYDSLETFRGKLLNSKLGEALRPYLESPGRHVSPGDRLAVDWLEFERRAEKVRPYLERVLELHTSATSRADFLEKAGFLGELTVDEGLLLGYLTEDGKLRELINAALGKHNPDFKAMVVKYFKALRG</sequence>
<keyword evidence="2" id="KW-1185">Reference proteome</keyword>
<accession>A0A2Z2MRZ4</accession>
<gene>
    <name evidence="1" type="ORF">A3L11_04635</name>
</gene>
<evidence type="ECO:0000313" key="1">
    <source>
        <dbReference type="EMBL" id="ASJ08556.1"/>
    </source>
</evidence>
<dbReference type="AlphaFoldDB" id="A0A2Z2MRZ4"/>
<dbReference type="OrthoDB" id="91317at2157"/>
<reference evidence="1 2" key="1">
    <citation type="submission" date="2016-04" db="EMBL/GenBank/DDBJ databases">
        <title>Complete genome sequence of Thermococcus siculi type strain RG-20.</title>
        <authorList>
            <person name="Oger P.M."/>
        </authorList>
    </citation>
    <scope>NUCLEOTIDE SEQUENCE [LARGE SCALE GENOMIC DNA]</scope>
    <source>
        <strain evidence="1 2">RG-20</strain>
    </source>
</reference>
<proteinExistence type="predicted"/>
<dbReference type="EMBL" id="CP015103">
    <property type="protein sequence ID" value="ASJ08556.1"/>
    <property type="molecule type" value="Genomic_DNA"/>
</dbReference>
<dbReference type="KEGG" id="tsl:A3L11_04635"/>
<dbReference type="GeneID" id="33317499"/>
<protein>
    <submittedName>
        <fullName evidence="1">Uncharacterized protein</fullName>
    </submittedName>
</protein>
<name>A0A2Z2MRZ4_9EURY</name>